<protein>
    <submittedName>
        <fullName evidence="5">Uncharacterized protein</fullName>
    </submittedName>
</protein>
<dbReference type="PANTHER" id="PTHR12241:SF162">
    <property type="entry name" value="TUBULIN MONOGLUTAMYLASE TTLL4"/>
    <property type="match status" value="1"/>
</dbReference>
<evidence type="ECO:0000256" key="1">
    <source>
        <dbReference type="ARBA" id="ARBA00022598"/>
    </source>
</evidence>
<dbReference type="GO" id="GO:0036064">
    <property type="term" value="C:ciliary basal body"/>
    <property type="evidence" value="ECO:0007669"/>
    <property type="project" value="TreeGrafter"/>
</dbReference>
<keyword evidence="3" id="KW-0067">ATP-binding</keyword>
<evidence type="ECO:0000256" key="2">
    <source>
        <dbReference type="ARBA" id="ARBA00022741"/>
    </source>
</evidence>
<keyword evidence="6" id="KW-1185">Reference proteome</keyword>
<comment type="caution">
    <text evidence="5">The sequence shown here is derived from an EMBL/GenBank/DDBJ whole genome shotgun (WGS) entry which is preliminary data.</text>
</comment>
<dbReference type="GO" id="GO:0005524">
    <property type="term" value="F:ATP binding"/>
    <property type="evidence" value="ECO:0007669"/>
    <property type="project" value="UniProtKB-KW"/>
</dbReference>
<proteinExistence type="predicted"/>
<feature type="compositionally biased region" description="Basic and acidic residues" evidence="4">
    <location>
        <begin position="1"/>
        <end position="10"/>
    </location>
</feature>
<keyword evidence="2" id="KW-0547">Nucleotide-binding</keyword>
<sequence length="136" mass="15981">MRLVSDREFSYSEIGSTTPDEHASTELGLARLWGPNWLMQTLLLLLLLLLLQVNHLPCSFQLGRKDRLWKNLLKMQQVYGKKDFDFIPQTFCLPGDLEALRKVWDEEGMQQKWILKPVSELCVEFLHSCDLYYLSF</sequence>
<dbReference type="PROSITE" id="PS51221">
    <property type="entry name" value="TTL"/>
    <property type="match status" value="1"/>
</dbReference>
<reference evidence="5" key="1">
    <citation type="submission" date="2018-11" db="EMBL/GenBank/DDBJ databases">
        <authorList>
            <consortium name="Pathogen Informatics"/>
        </authorList>
    </citation>
    <scope>NUCLEOTIDE SEQUENCE</scope>
</reference>
<gene>
    <name evidence="5" type="ORF">PXEA_LOCUS29633</name>
</gene>
<evidence type="ECO:0000313" key="6">
    <source>
        <dbReference type="Proteomes" id="UP000784294"/>
    </source>
</evidence>
<dbReference type="AlphaFoldDB" id="A0A3S5C583"/>
<dbReference type="PANTHER" id="PTHR12241">
    <property type="entry name" value="TUBULIN POLYGLUTAMYLASE"/>
    <property type="match status" value="1"/>
</dbReference>
<accession>A0A3S5C583</accession>
<feature type="region of interest" description="Disordered" evidence="4">
    <location>
        <begin position="1"/>
        <end position="21"/>
    </location>
</feature>
<evidence type="ECO:0000256" key="4">
    <source>
        <dbReference type="SAM" id="MobiDB-lite"/>
    </source>
</evidence>
<organism evidence="5 6">
    <name type="scientific">Protopolystoma xenopodis</name>
    <dbReference type="NCBI Taxonomy" id="117903"/>
    <lineage>
        <taxon>Eukaryota</taxon>
        <taxon>Metazoa</taxon>
        <taxon>Spiralia</taxon>
        <taxon>Lophotrochozoa</taxon>
        <taxon>Platyhelminthes</taxon>
        <taxon>Monogenea</taxon>
        <taxon>Polyopisthocotylea</taxon>
        <taxon>Polystomatidea</taxon>
        <taxon>Polystomatidae</taxon>
        <taxon>Protopolystoma</taxon>
    </lineage>
</organism>
<evidence type="ECO:0000256" key="3">
    <source>
        <dbReference type="ARBA" id="ARBA00022840"/>
    </source>
</evidence>
<dbReference type="GO" id="GO:0015631">
    <property type="term" value="F:tubulin binding"/>
    <property type="evidence" value="ECO:0007669"/>
    <property type="project" value="TreeGrafter"/>
</dbReference>
<evidence type="ECO:0000313" key="5">
    <source>
        <dbReference type="EMBL" id="VEL36193.1"/>
    </source>
</evidence>
<dbReference type="Pfam" id="PF03133">
    <property type="entry name" value="TTL"/>
    <property type="match status" value="1"/>
</dbReference>
<dbReference type="InterPro" id="IPR004344">
    <property type="entry name" value="TTL/TTLL_fam"/>
</dbReference>
<dbReference type="Proteomes" id="UP000784294">
    <property type="component" value="Unassembled WGS sequence"/>
</dbReference>
<name>A0A3S5C583_9PLAT</name>
<keyword evidence="1" id="KW-0436">Ligase</keyword>
<dbReference type="GO" id="GO:0070740">
    <property type="term" value="F:tubulin-glutamic acid ligase activity"/>
    <property type="evidence" value="ECO:0007669"/>
    <property type="project" value="TreeGrafter"/>
</dbReference>
<dbReference type="EMBL" id="CAAALY010251629">
    <property type="protein sequence ID" value="VEL36193.1"/>
    <property type="molecule type" value="Genomic_DNA"/>
</dbReference>
<dbReference type="GO" id="GO:0000226">
    <property type="term" value="P:microtubule cytoskeleton organization"/>
    <property type="evidence" value="ECO:0007669"/>
    <property type="project" value="TreeGrafter"/>
</dbReference>
<dbReference type="OrthoDB" id="2016263at2759"/>